<dbReference type="OrthoDB" id="9796702at2"/>
<reference evidence="3" key="3">
    <citation type="submission" date="2016-11" db="EMBL/GenBank/DDBJ databases">
        <authorList>
            <person name="Varghese N."/>
            <person name="Submissions S."/>
        </authorList>
    </citation>
    <scope>NUCLEOTIDE SEQUENCE</scope>
    <source>
        <strain evidence="3">DSM 1682</strain>
    </source>
</reference>
<sequence length="340" mass="39660">MKGCFRIVTRCIAFFIVFSIIFSNTSDYLRRPDDESDEIHAFYNEPKDSIDVLFMGSSPILRGVSPMVMWDQEGFTSYVRASALQAPSVTYGLMGESLEYQKPELVVLLCDNIFLDFDYVEREGDLRRALDGMKISKYKFEIVNEITSADDRQTLLSYMFPLFRYHERWKEVDWAEAEPAPLMEHSFKKGNVFLRGGEPLEYPENFMMPSDEASPAFNESAKSYIEKTIQLCKEKDIPVLMLHMPKMLWSYEQSSAMEDFAKEMGVDYLDCDRQEVRDMLNLDPAVDYYDQGHMNLGGSIKFSQWFGAYLDNTYDLPDHRNEEAYKSWKEDYKAYADKTK</sequence>
<reference evidence="2 4" key="1">
    <citation type="journal article" date="2016" name="Genome Announc.">
        <title>Complete Genome Sequence of the Amino Acid-Fermenting Clostridium propionicum X2 (DSM 1682).</title>
        <authorList>
            <person name="Poehlein A."/>
            <person name="Schlien K."/>
            <person name="Chowdhury N.P."/>
            <person name="Gottschalk G."/>
            <person name="Buckel W."/>
            <person name="Daniel R."/>
        </authorList>
    </citation>
    <scope>NUCLEOTIDE SEQUENCE [LARGE SCALE GENOMIC DNA]</scope>
    <source>
        <strain evidence="2 4">X2</strain>
    </source>
</reference>
<evidence type="ECO:0000313" key="4">
    <source>
        <dbReference type="Proteomes" id="UP000068026"/>
    </source>
</evidence>
<dbReference type="RefSeq" id="WP_066048653.1">
    <property type="nucleotide sequence ID" value="NZ_CP014223.1"/>
</dbReference>
<evidence type="ECO:0000256" key="1">
    <source>
        <dbReference type="SAM" id="Phobius"/>
    </source>
</evidence>
<dbReference type="AlphaFoldDB" id="A0A0X1U6T8"/>
<dbReference type="EMBL" id="CP014223">
    <property type="protein sequence ID" value="AMJ40655.1"/>
    <property type="molecule type" value="Genomic_DNA"/>
</dbReference>
<evidence type="ECO:0000313" key="3">
    <source>
        <dbReference type="EMBL" id="SHE90839.1"/>
    </source>
</evidence>
<reference evidence="5" key="4">
    <citation type="submission" date="2016-11" db="EMBL/GenBank/DDBJ databases">
        <authorList>
            <person name="Jaros S."/>
            <person name="Januszkiewicz K."/>
            <person name="Wedrychowicz H."/>
        </authorList>
    </citation>
    <scope>NUCLEOTIDE SEQUENCE [LARGE SCALE GENOMIC DNA]</scope>
    <source>
        <strain evidence="5">DSM 1682</strain>
    </source>
</reference>
<dbReference type="Proteomes" id="UP000184204">
    <property type="component" value="Unassembled WGS sequence"/>
</dbReference>
<keyword evidence="1" id="KW-1133">Transmembrane helix</keyword>
<dbReference type="KEGG" id="cpro:CPRO_10600"/>
<reference evidence="4" key="2">
    <citation type="submission" date="2016-01" db="EMBL/GenBank/DDBJ databases">
        <authorList>
            <person name="Poehlein A."/>
            <person name="Schlien K."/>
            <person name="Gottschalk G."/>
            <person name="Buckel W."/>
            <person name="Daniel R."/>
        </authorList>
    </citation>
    <scope>NUCLEOTIDE SEQUENCE [LARGE SCALE GENOMIC DNA]</scope>
    <source>
        <strain evidence="4">X2</strain>
    </source>
</reference>
<proteinExistence type="predicted"/>
<gene>
    <name evidence="2" type="ORF">CPRO_10600</name>
    <name evidence="3" type="ORF">SAMN02745151_02169</name>
</gene>
<keyword evidence="1" id="KW-0812">Transmembrane</keyword>
<dbReference type="SUPFAM" id="SSF52266">
    <property type="entry name" value="SGNH hydrolase"/>
    <property type="match status" value="1"/>
</dbReference>
<name>A0A0X1U6T8_ANAPI</name>
<organism evidence="3 5">
    <name type="scientific">Anaerotignum propionicum DSM 1682</name>
    <dbReference type="NCBI Taxonomy" id="991789"/>
    <lineage>
        <taxon>Bacteria</taxon>
        <taxon>Bacillati</taxon>
        <taxon>Bacillota</taxon>
        <taxon>Clostridia</taxon>
        <taxon>Lachnospirales</taxon>
        <taxon>Anaerotignaceae</taxon>
        <taxon>Anaerotignum</taxon>
    </lineage>
</organism>
<keyword evidence="4" id="KW-1185">Reference proteome</keyword>
<accession>A0A0X1U6T8</accession>
<feature type="transmembrane region" description="Helical" evidence="1">
    <location>
        <begin position="7"/>
        <end position="25"/>
    </location>
</feature>
<dbReference type="Proteomes" id="UP000068026">
    <property type="component" value="Chromosome"/>
</dbReference>
<protein>
    <recommendedName>
        <fullName evidence="6">SGNH hydrolase-type esterase domain-containing protein</fullName>
    </recommendedName>
</protein>
<evidence type="ECO:0008006" key="6">
    <source>
        <dbReference type="Google" id="ProtNLM"/>
    </source>
</evidence>
<keyword evidence="1" id="KW-0472">Membrane</keyword>
<evidence type="ECO:0000313" key="5">
    <source>
        <dbReference type="Proteomes" id="UP000184204"/>
    </source>
</evidence>
<evidence type="ECO:0000313" key="2">
    <source>
        <dbReference type="EMBL" id="AMJ40655.1"/>
    </source>
</evidence>
<dbReference type="EMBL" id="FQUA01000010">
    <property type="protein sequence ID" value="SHE90839.1"/>
    <property type="molecule type" value="Genomic_DNA"/>
</dbReference>